<dbReference type="InterPro" id="IPR006085">
    <property type="entry name" value="XPG_DNA_repair_N"/>
</dbReference>
<dbReference type="SUPFAM" id="SSF47807">
    <property type="entry name" value="5' to 3' exonuclease, C-terminal subdomain"/>
    <property type="match status" value="1"/>
</dbReference>
<protein>
    <submittedName>
        <fullName evidence="5">Predicted protein</fullName>
    </submittedName>
</protein>
<keyword evidence="1" id="KW-0540">Nuclease</keyword>
<evidence type="ECO:0000313" key="6">
    <source>
        <dbReference type="Proteomes" id="UP000001194"/>
    </source>
</evidence>
<name>B0DEJ8_LACBS</name>
<reference evidence="5 6" key="1">
    <citation type="journal article" date="2008" name="Nature">
        <title>The genome of Laccaria bicolor provides insights into mycorrhizal symbiosis.</title>
        <authorList>
            <person name="Martin F."/>
            <person name="Aerts A."/>
            <person name="Ahren D."/>
            <person name="Brun A."/>
            <person name="Danchin E.G.J."/>
            <person name="Duchaussoy F."/>
            <person name="Gibon J."/>
            <person name="Kohler A."/>
            <person name="Lindquist E."/>
            <person name="Pereda V."/>
            <person name="Salamov A."/>
            <person name="Shapiro H.J."/>
            <person name="Wuyts J."/>
            <person name="Blaudez D."/>
            <person name="Buee M."/>
            <person name="Brokstein P."/>
            <person name="Canbaeck B."/>
            <person name="Cohen D."/>
            <person name="Courty P.E."/>
            <person name="Coutinho P.M."/>
            <person name="Delaruelle C."/>
            <person name="Detter J.C."/>
            <person name="Deveau A."/>
            <person name="DiFazio S."/>
            <person name="Duplessis S."/>
            <person name="Fraissinet-Tachet L."/>
            <person name="Lucic E."/>
            <person name="Frey-Klett P."/>
            <person name="Fourrey C."/>
            <person name="Feussner I."/>
            <person name="Gay G."/>
            <person name="Grimwood J."/>
            <person name="Hoegger P.J."/>
            <person name="Jain P."/>
            <person name="Kilaru S."/>
            <person name="Labbe J."/>
            <person name="Lin Y.C."/>
            <person name="Legue V."/>
            <person name="Le Tacon F."/>
            <person name="Marmeisse R."/>
            <person name="Melayah D."/>
            <person name="Montanini B."/>
            <person name="Muratet M."/>
            <person name="Nehls U."/>
            <person name="Niculita-Hirzel H."/>
            <person name="Oudot-Le Secq M.P."/>
            <person name="Peter M."/>
            <person name="Quesneville H."/>
            <person name="Rajashekar B."/>
            <person name="Reich M."/>
            <person name="Rouhier N."/>
            <person name="Schmutz J."/>
            <person name="Yin T."/>
            <person name="Chalot M."/>
            <person name="Henrissat B."/>
            <person name="Kuees U."/>
            <person name="Lucas S."/>
            <person name="Van de Peer Y."/>
            <person name="Podila G.K."/>
            <person name="Polle A."/>
            <person name="Pukkila P.J."/>
            <person name="Richardson P.M."/>
            <person name="Rouze P."/>
            <person name="Sanders I.R."/>
            <person name="Stajich J.E."/>
            <person name="Tunlid A."/>
            <person name="Tuskan G."/>
            <person name="Grigoriev I.V."/>
        </authorList>
    </citation>
    <scope>NUCLEOTIDE SEQUENCE [LARGE SCALE GENOMIC DNA]</scope>
    <source>
        <strain evidence="6">S238N-H82 / ATCC MYA-4686</strain>
    </source>
</reference>
<dbReference type="RefSeq" id="XP_001882419.1">
    <property type="nucleotide sequence ID" value="XM_001882384.1"/>
</dbReference>
<evidence type="ECO:0000259" key="3">
    <source>
        <dbReference type="SMART" id="SM00484"/>
    </source>
</evidence>
<keyword evidence="2" id="KW-0378">Hydrolase</keyword>
<dbReference type="InterPro" id="IPR036279">
    <property type="entry name" value="5-3_exonuclease_C_sf"/>
</dbReference>
<dbReference type="Proteomes" id="UP000001194">
    <property type="component" value="Unassembled WGS sequence"/>
</dbReference>
<proteinExistence type="predicted"/>
<dbReference type="CDD" id="cd09906">
    <property type="entry name" value="H3TH_YEN1"/>
    <property type="match status" value="1"/>
</dbReference>
<dbReference type="AlphaFoldDB" id="B0DEJ8"/>
<dbReference type="InterPro" id="IPR006084">
    <property type="entry name" value="XPG/Rad2"/>
</dbReference>
<evidence type="ECO:0000256" key="1">
    <source>
        <dbReference type="ARBA" id="ARBA00022722"/>
    </source>
</evidence>
<feature type="domain" description="XPG-I" evidence="3">
    <location>
        <begin position="120"/>
        <end position="192"/>
    </location>
</feature>
<dbReference type="EMBL" id="DS547106">
    <property type="protein sequence ID" value="EDR07046.1"/>
    <property type="molecule type" value="Genomic_DNA"/>
</dbReference>
<evidence type="ECO:0000259" key="4">
    <source>
        <dbReference type="SMART" id="SM00485"/>
    </source>
</evidence>
<dbReference type="Gene3D" id="3.40.50.1010">
    <property type="entry name" value="5'-nuclease"/>
    <property type="match status" value="2"/>
</dbReference>
<keyword evidence="6" id="KW-1185">Reference proteome</keyword>
<dbReference type="Pfam" id="PF00867">
    <property type="entry name" value="XPG_I"/>
    <property type="match status" value="1"/>
</dbReference>
<feature type="domain" description="XPG N-terminal" evidence="4">
    <location>
        <begin position="1"/>
        <end position="112"/>
    </location>
</feature>
<dbReference type="PRINTS" id="PR00853">
    <property type="entry name" value="XPGRADSUPER"/>
</dbReference>
<dbReference type="SUPFAM" id="SSF88723">
    <property type="entry name" value="PIN domain-like"/>
    <property type="match status" value="1"/>
</dbReference>
<dbReference type="GeneID" id="6078085"/>
<sequence>MGVPGLSDPARHVQTLTEFAMKEGFAKNLHGDQMVCVGVDVSIWICQAQAVVHSIRGPGTREGENPALRIIFFRICHLLARCIEPIFIFDGRSRPLFKRGMNVKSGKPHWMEQYIEGFLEDFGCPFYHVAPGEAEAELAQLTAQGLIEAVITTDFDFFLFRGTSLIKPPNVKADGDEVICYSADDIEHDTSLTCAKMIFLAILSGRDYDEDGLPGCGLTIAHQLARGNLPETLFMAATQLSPHALQEFLLGWRDELKNELLNDPHQLMGTKRPVLARNLPLDFPRVSILWLYTHPLTSWSGDGHGPDTTSWTLRQPNLAQLAVRCEKSFSWASIGTIIDRFHENVWQAAVMRMLLKPVDIPSAIDDKLSCASLLHVRQEKLGPGGLKTGTNVRGFCVETAMLVLAKETLSALNNNIQKNKMQKDHTPVYYWIPAKILAQKVPGLIQEFYAHTHIKKKARQTETRMVDTDEEIIIP</sequence>
<dbReference type="InterPro" id="IPR006086">
    <property type="entry name" value="XPG-I_dom"/>
</dbReference>
<evidence type="ECO:0000256" key="2">
    <source>
        <dbReference type="ARBA" id="ARBA00022801"/>
    </source>
</evidence>
<evidence type="ECO:0000313" key="5">
    <source>
        <dbReference type="EMBL" id="EDR07046.1"/>
    </source>
</evidence>
<dbReference type="Pfam" id="PF00752">
    <property type="entry name" value="XPG_N"/>
    <property type="match status" value="1"/>
</dbReference>
<dbReference type="CDD" id="cd09870">
    <property type="entry name" value="PIN_YEN1"/>
    <property type="match status" value="1"/>
</dbReference>
<dbReference type="GO" id="GO:0008821">
    <property type="term" value="F:crossover junction DNA endonuclease activity"/>
    <property type="evidence" value="ECO:0007669"/>
    <property type="project" value="InterPro"/>
</dbReference>
<dbReference type="GO" id="GO:0017108">
    <property type="term" value="F:5'-flap endonuclease activity"/>
    <property type="evidence" value="ECO:0007669"/>
    <property type="project" value="TreeGrafter"/>
</dbReference>
<dbReference type="PANTHER" id="PTHR11081:SF75">
    <property type="entry name" value="ENDONUCLEASE, PUTATIVE (AFU_ORTHOLOGUE AFUA_3G13260)-RELATED"/>
    <property type="match status" value="1"/>
</dbReference>
<dbReference type="OrthoDB" id="2148513at2759"/>
<dbReference type="GO" id="GO:0006281">
    <property type="term" value="P:DNA repair"/>
    <property type="evidence" value="ECO:0007669"/>
    <property type="project" value="UniProtKB-ARBA"/>
</dbReference>
<dbReference type="KEGG" id="lbc:LACBIDRAFT_299349"/>
<dbReference type="InterPro" id="IPR037316">
    <property type="entry name" value="Yen1_H3TH"/>
</dbReference>
<dbReference type="PANTHER" id="PTHR11081">
    <property type="entry name" value="FLAP ENDONUCLEASE FAMILY MEMBER"/>
    <property type="match status" value="1"/>
</dbReference>
<dbReference type="STRING" id="486041.B0DEJ8"/>
<gene>
    <name evidence="5" type="ORF">LACBIDRAFT_299349</name>
</gene>
<dbReference type="SMART" id="SM00484">
    <property type="entry name" value="XPGI"/>
    <property type="match status" value="1"/>
</dbReference>
<accession>B0DEJ8</accession>
<dbReference type="InterPro" id="IPR029060">
    <property type="entry name" value="PIN-like_dom_sf"/>
</dbReference>
<dbReference type="HOGENOM" id="CLU_007575_3_1_1"/>
<organism evidence="6">
    <name type="scientific">Laccaria bicolor (strain S238N-H82 / ATCC MYA-4686)</name>
    <name type="common">Bicoloured deceiver</name>
    <name type="synonym">Laccaria laccata var. bicolor</name>
    <dbReference type="NCBI Taxonomy" id="486041"/>
    <lineage>
        <taxon>Eukaryota</taxon>
        <taxon>Fungi</taxon>
        <taxon>Dikarya</taxon>
        <taxon>Basidiomycota</taxon>
        <taxon>Agaricomycotina</taxon>
        <taxon>Agaricomycetes</taxon>
        <taxon>Agaricomycetidae</taxon>
        <taxon>Agaricales</taxon>
        <taxon>Agaricineae</taxon>
        <taxon>Hydnangiaceae</taxon>
        <taxon>Laccaria</taxon>
    </lineage>
</organism>
<dbReference type="InParanoid" id="B0DEJ8"/>
<dbReference type="SMART" id="SM00485">
    <property type="entry name" value="XPGN"/>
    <property type="match status" value="1"/>
</dbReference>